<dbReference type="InterPro" id="IPR050870">
    <property type="entry name" value="FAST_kinase"/>
</dbReference>
<dbReference type="Pfam" id="PF08368">
    <property type="entry name" value="FAST_2"/>
    <property type="match status" value="1"/>
</dbReference>
<organism evidence="2 3">
    <name type="scientific">Littorina saxatilis</name>
    <dbReference type="NCBI Taxonomy" id="31220"/>
    <lineage>
        <taxon>Eukaryota</taxon>
        <taxon>Metazoa</taxon>
        <taxon>Spiralia</taxon>
        <taxon>Lophotrochozoa</taxon>
        <taxon>Mollusca</taxon>
        <taxon>Gastropoda</taxon>
        <taxon>Caenogastropoda</taxon>
        <taxon>Littorinimorpha</taxon>
        <taxon>Littorinoidea</taxon>
        <taxon>Littorinidae</taxon>
        <taxon>Littorina</taxon>
    </lineage>
</organism>
<dbReference type="Proteomes" id="UP001374579">
    <property type="component" value="Unassembled WGS sequence"/>
</dbReference>
<proteinExistence type="predicted"/>
<accession>A0AAN9ATL9</accession>
<dbReference type="GO" id="GO:0044528">
    <property type="term" value="P:regulation of mitochondrial mRNA stability"/>
    <property type="evidence" value="ECO:0007669"/>
    <property type="project" value="TreeGrafter"/>
</dbReference>
<sequence>MLPSQATAPLRRILGPCLRLYQNHHPSPCGFAGTLTDNPKQVFTSVSTPSTSQTVYFASHSGPQGTKAFSTSCTFCDIVREQAEEVEKKSLKFENGEKVQAFSTASFENLISLAQKVESGHQALLILQRLCVLHKEGKTQCADGEILLQDARLSKVSQVLDEQIMRLSPKVLITTLKALYEVSDADVYIVKTLATQLLWLLRRLPMASLIQVLQLHLSHQETSLREGLVKQTMTTLERRWVELTSPKDIIFLMYTIQGGETASQTLMERLEDRALDTVENASPKELYRIIYLLSRQRHRNTPLIRAAVYHLNKTSLSSLSAVQLTNLVYALCVLSVYDVSILKTVSAELPKKQADLTPKLAASLMMSFSRLRWKESKAVQIILDVIEGESKQSEKNETADISNDSSRIASALDSLDASGKAGLVLSLANLHLDTQQSRAMIERVVRLPEMSALQRSAPLQWLDVVWSLAVFQMLDAKAAASVLAEDFWGSLPGTDSFQSVVNLMKVNNINTAARLELEGYTGPFLPPTITTADAKSLQRGERKVTELLVSALANFAPLESYTLTNTTATGGYLIDAEFYVDNNGDPKPLSQVQQNSSDCHRVALKVLEFPDLTLPTSDPTGLHAMAARHLHSQGYVPVEVNHMEVAGKTKVVELVQFLQQKVKDALKVKDSAKVNTTSQTVT</sequence>
<feature type="domain" description="FAST kinase-like protein subdomain 2" evidence="1">
    <location>
        <begin position="504"/>
        <end position="587"/>
    </location>
</feature>
<protein>
    <recommendedName>
        <fullName evidence="1">FAST kinase-like protein subdomain 2 domain-containing protein</fullName>
    </recommendedName>
</protein>
<evidence type="ECO:0000259" key="1">
    <source>
        <dbReference type="Pfam" id="PF08368"/>
    </source>
</evidence>
<reference evidence="2 3" key="1">
    <citation type="submission" date="2024-02" db="EMBL/GenBank/DDBJ databases">
        <title>Chromosome-scale genome assembly of the rough periwinkle Littorina saxatilis.</title>
        <authorList>
            <person name="De Jode A."/>
            <person name="Faria R."/>
            <person name="Formenti G."/>
            <person name="Sims Y."/>
            <person name="Smith T.P."/>
            <person name="Tracey A."/>
            <person name="Wood J.M.D."/>
            <person name="Zagrodzka Z.B."/>
            <person name="Johannesson K."/>
            <person name="Butlin R.K."/>
            <person name="Leder E.H."/>
        </authorList>
    </citation>
    <scope>NUCLEOTIDE SEQUENCE [LARGE SCALE GENOMIC DNA]</scope>
    <source>
        <strain evidence="2">Snail1</strain>
        <tissue evidence="2">Muscle</tissue>
    </source>
</reference>
<name>A0AAN9ATL9_9CAEN</name>
<keyword evidence="3" id="KW-1185">Reference proteome</keyword>
<dbReference type="GO" id="GO:0003723">
    <property type="term" value="F:RNA binding"/>
    <property type="evidence" value="ECO:0007669"/>
    <property type="project" value="TreeGrafter"/>
</dbReference>
<dbReference type="CDD" id="cd23739">
    <property type="entry name" value="TBRG4-like_N"/>
    <property type="match status" value="1"/>
</dbReference>
<evidence type="ECO:0000313" key="2">
    <source>
        <dbReference type="EMBL" id="KAK7093056.1"/>
    </source>
</evidence>
<gene>
    <name evidence="2" type="ORF">V1264_008710</name>
</gene>
<evidence type="ECO:0000313" key="3">
    <source>
        <dbReference type="Proteomes" id="UP001374579"/>
    </source>
</evidence>
<dbReference type="GO" id="GO:0000963">
    <property type="term" value="P:mitochondrial RNA processing"/>
    <property type="evidence" value="ECO:0007669"/>
    <property type="project" value="TreeGrafter"/>
</dbReference>
<dbReference type="EMBL" id="JBAMIC010000021">
    <property type="protein sequence ID" value="KAK7093056.1"/>
    <property type="molecule type" value="Genomic_DNA"/>
</dbReference>
<dbReference type="InterPro" id="IPR013579">
    <property type="entry name" value="FAST_2"/>
</dbReference>
<comment type="caution">
    <text evidence="2">The sequence shown here is derived from an EMBL/GenBank/DDBJ whole genome shotgun (WGS) entry which is preliminary data.</text>
</comment>
<dbReference type="PANTHER" id="PTHR21228:SF59">
    <property type="entry name" value="FAST KINASE DOMAIN-CONTAINING PROTEIN 4"/>
    <property type="match status" value="1"/>
</dbReference>
<dbReference type="GO" id="GO:0035770">
    <property type="term" value="C:ribonucleoprotein granule"/>
    <property type="evidence" value="ECO:0007669"/>
    <property type="project" value="TreeGrafter"/>
</dbReference>
<dbReference type="PANTHER" id="PTHR21228">
    <property type="entry name" value="FAST LEU-RICH DOMAIN-CONTAINING"/>
    <property type="match status" value="1"/>
</dbReference>
<dbReference type="GO" id="GO:0005759">
    <property type="term" value="C:mitochondrial matrix"/>
    <property type="evidence" value="ECO:0007669"/>
    <property type="project" value="TreeGrafter"/>
</dbReference>
<dbReference type="AlphaFoldDB" id="A0AAN9ATL9"/>